<protein>
    <recommendedName>
        <fullName evidence="4">DNA helicase</fullName>
        <ecNumber evidence="4">3.6.4.12</ecNumber>
    </recommendedName>
</protein>
<evidence type="ECO:0000256" key="8">
    <source>
        <dbReference type="ARBA" id="ARBA00022806"/>
    </source>
</evidence>
<dbReference type="InterPro" id="IPR041679">
    <property type="entry name" value="DNA2/NAM7-like_C"/>
</dbReference>
<keyword evidence="7" id="KW-0378">Hydrolase</keyword>
<evidence type="ECO:0000256" key="12">
    <source>
        <dbReference type="SAM" id="MobiDB-lite"/>
    </source>
</evidence>
<dbReference type="GO" id="GO:0005634">
    <property type="term" value="C:nucleus"/>
    <property type="evidence" value="ECO:0007669"/>
    <property type="project" value="UniProtKB-SubCell"/>
</dbReference>
<dbReference type="PANTHER" id="PTHR43788">
    <property type="entry name" value="DNA2/NAM7 HELICASE FAMILY MEMBER"/>
    <property type="match status" value="1"/>
</dbReference>
<dbReference type="Proteomes" id="UP001295740">
    <property type="component" value="Unassembled WGS sequence"/>
</dbReference>
<dbReference type="GO" id="GO:0043139">
    <property type="term" value="F:5'-3' DNA helicase activity"/>
    <property type="evidence" value="ECO:0007669"/>
    <property type="project" value="TreeGrafter"/>
</dbReference>
<keyword evidence="9" id="KW-0067">ATP-binding</keyword>
<evidence type="ECO:0000256" key="6">
    <source>
        <dbReference type="ARBA" id="ARBA00022741"/>
    </source>
</evidence>
<evidence type="ECO:0000259" key="14">
    <source>
        <dbReference type="SMART" id="SM00487"/>
    </source>
</evidence>
<dbReference type="GO" id="GO:0005737">
    <property type="term" value="C:cytoplasm"/>
    <property type="evidence" value="ECO:0007669"/>
    <property type="project" value="UniProtKB-SubCell"/>
</dbReference>
<evidence type="ECO:0000256" key="1">
    <source>
        <dbReference type="ARBA" id="ARBA00004123"/>
    </source>
</evidence>
<evidence type="ECO:0000313" key="15">
    <source>
        <dbReference type="EMBL" id="CAJ2501077.1"/>
    </source>
</evidence>
<evidence type="ECO:0000256" key="9">
    <source>
        <dbReference type="ARBA" id="ARBA00022840"/>
    </source>
</evidence>
<dbReference type="InterPro" id="IPR047187">
    <property type="entry name" value="SF1_C_Upf1"/>
</dbReference>
<reference evidence="15" key="1">
    <citation type="submission" date="2023-10" db="EMBL/GenBank/DDBJ databases">
        <authorList>
            <person name="Hackl T."/>
        </authorList>
    </citation>
    <scope>NUCLEOTIDE SEQUENCE</scope>
</reference>
<dbReference type="SMART" id="SM00382">
    <property type="entry name" value="AAA"/>
    <property type="match status" value="1"/>
</dbReference>
<evidence type="ECO:0000256" key="10">
    <source>
        <dbReference type="ARBA" id="ARBA00023242"/>
    </source>
</evidence>
<evidence type="ECO:0000256" key="4">
    <source>
        <dbReference type="ARBA" id="ARBA00012551"/>
    </source>
</evidence>
<sequence length="714" mass="78334">MSLLTQSVDVQAFASTQLALLDAELQSELQETSGLISNTSPTSLQRAGLAVTNLVVSSQRTGFGGRTVIELGADSATSGSNGELPEHGIRTGDIVLVSEQPAGTAKKREIEDLEKKGVRGVVTKLKRDTIAVAVEEEREDTSISGRVWLVKLADDVTYRRMNLTMEKIHKMSESDYSIFMRVLFGLSSPSPVPQNLAADPEYGKIDWIDPTLNDSQKDAIRFALASREVALIHGPPGTGKTHTLIELILQMVKRDLRILVCGPSNISVDNIVERLSPHKVPIVRLGHPARLLPSVLNHSLDVLTQTSEAGLIVKDVRSEMDAKQASIKKTKSGRERKAIYGDLKELRKEYRERERRCVSTLVGGSKVVLATLHGAGGFQLKNEEFDVVVIDEASQALEAQCWVPLLAAKKAVCAGDHLQLPPTVKSTNSKVKPKIKEGESIIKGMALETTLFDRLLSLHGSSIKRMLTTQYRMHENIMRFPSDELYESKLVAADAVKDRLLKDLPYEVEDTEDTNEPVIFVDTQGGDFPEKNEEEDTGRKGSLRSLFGESKSNEMEAALVRQHVRKLVDAGVKPADIAVVTPYNAQLGLLAPLKEAFPGIELGSVDGFQGREKEAVIVSLVRSNTEGEVGFLSEKRRLNGMLMHPSSPAGVYRLHGGMKANAHLIVAMTRPKRSLVVVGDSDTVKRGSKFLSNWMDWLENNADLRYVDAASIEA</sequence>
<dbReference type="GO" id="GO:0003723">
    <property type="term" value="F:RNA binding"/>
    <property type="evidence" value="ECO:0007669"/>
    <property type="project" value="InterPro"/>
</dbReference>
<keyword evidence="6" id="KW-0547">Nucleotide-binding</keyword>
<dbReference type="CDD" id="cd18044">
    <property type="entry name" value="DEXXQc_SMUBP2"/>
    <property type="match status" value="1"/>
</dbReference>
<dbReference type="CDD" id="cd18808">
    <property type="entry name" value="SF1_C_Upf1"/>
    <property type="match status" value="1"/>
</dbReference>
<keyword evidence="10" id="KW-0539">Nucleus</keyword>
<evidence type="ECO:0000256" key="7">
    <source>
        <dbReference type="ARBA" id="ARBA00022801"/>
    </source>
</evidence>
<dbReference type="Pfam" id="PF13086">
    <property type="entry name" value="AAA_11"/>
    <property type="match status" value="1"/>
</dbReference>
<dbReference type="EMBL" id="CAUWAG010000003">
    <property type="protein sequence ID" value="CAJ2501077.1"/>
    <property type="molecule type" value="Genomic_DNA"/>
</dbReference>
<name>A0AAI8YDU5_9PEZI</name>
<gene>
    <name evidence="15" type="ORF">KHLLAP_LOCUS1545</name>
</gene>
<feature type="region of interest" description="Disordered" evidence="12">
    <location>
        <begin position="520"/>
        <end position="545"/>
    </location>
</feature>
<dbReference type="InterPro" id="IPR050534">
    <property type="entry name" value="Coronavir_polyprotein_1ab"/>
</dbReference>
<dbReference type="InterPro" id="IPR048761">
    <property type="entry name" value="SMUBP-2_HCS1_1B"/>
</dbReference>
<dbReference type="InterPro" id="IPR027417">
    <property type="entry name" value="P-loop_NTPase"/>
</dbReference>
<dbReference type="Gene3D" id="2.40.30.270">
    <property type="match status" value="1"/>
</dbReference>
<accession>A0AAI8YDU5</accession>
<dbReference type="SMART" id="SM00487">
    <property type="entry name" value="DEXDc"/>
    <property type="match status" value="1"/>
</dbReference>
<keyword evidence="5" id="KW-0963">Cytoplasm</keyword>
<evidence type="ECO:0000256" key="2">
    <source>
        <dbReference type="ARBA" id="ARBA00004496"/>
    </source>
</evidence>
<feature type="domain" description="AAA+ ATPase" evidence="13">
    <location>
        <begin position="226"/>
        <end position="462"/>
    </location>
</feature>
<dbReference type="Gene3D" id="3.40.50.300">
    <property type="entry name" value="P-loop containing nucleotide triphosphate hydrolases"/>
    <property type="match status" value="3"/>
</dbReference>
<evidence type="ECO:0000256" key="5">
    <source>
        <dbReference type="ARBA" id="ARBA00022490"/>
    </source>
</evidence>
<dbReference type="AlphaFoldDB" id="A0AAI8YDU5"/>
<dbReference type="InterPro" id="IPR014001">
    <property type="entry name" value="Helicase_ATP-bd"/>
</dbReference>
<keyword evidence="8" id="KW-0347">Helicase</keyword>
<feature type="domain" description="Helicase ATP-binding" evidence="14">
    <location>
        <begin position="208"/>
        <end position="480"/>
    </location>
</feature>
<dbReference type="Pfam" id="PF21138">
    <property type="entry name" value="SMUBP-2_HCS1_1B"/>
    <property type="match status" value="1"/>
</dbReference>
<dbReference type="PANTHER" id="PTHR43788:SF8">
    <property type="entry name" value="DNA-BINDING PROTEIN SMUBP-2"/>
    <property type="match status" value="1"/>
</dbReference>
<dbReference type="InterPro" id="IPR003593">
    <property type="entry name" value="AAA+_ATPase"/>
</dbReference>
<evidence type="ECO:0000256" key="3">
    <source>
        <dbReference type="ARBA" id="ARBA00007913"/>
    </source>
</evidence>
<comment type="subcellular location">
    <subcellularLocation>
        <location evidence="2">Cytoplasm</location>
    </subcellularLocation>
    <subcellularLocation>
        <location evidence="1">Nucleus</location>
    </subcellularLocation>
</comment>
<dbReference type="GO" id="GO:0005524">
    <property type="term" value="F:ATP binding"/>
    <property type="evidence" value="ECO:0007669"/>
    <property type="project" value="UniProtKB-KW"/>
</dbReference>
<dbReference type="SUPFAM" id="SSF52540">
    <property type="entry name" value="P-loop containing nucleoside triphosphate hydrolases"/>
    <property type="match status" value="1"/>
</dbReference>
<proteinExistence type="inferred from homology"/>
<keyword evidence="16" id="KW-1185">Reference proteome</keyword>
<organism evidence="15 16">
    <name type="scientific">Anthostomella pinea</name>
    <dbReference type="NCBI Taxonomy" id="933095"/>
    <lineage>
        <taxon>Eukaryota</taxon>
        <taxon>Fungi</taxon>
        <taxon>Dikarya</taxon>
        <taxon>Ascomycota</taxon>
        <taxon>Pezizomycotina</taxon>
        <taxon>Sordariomycetes</taxon>
        <taxon>Xylariomycetidae</taxon>
        <taxon>Xylariales</taxon>
        <taxon>Xylariaceae</taxon>
        <taxon>Anthostomella</taxon>
    </lineage>
</organism>
<comment type="caution">
    <text evidence="15">The sequence shown here is derived from an EMBL/GenBank/DDBJ whole genome shotgun (WGS) entry which is preliminary data.</text>
</comment>
<evidence type="ECO:0000313" key="16">
    <source>
        <dbReference type="Proteomes" id="UP001295740"/>
    </source>
</evidence>
<dbReference type="Pfam" id="PF13087">
    <property type="entry name" value="AAA_12"/>
    <property type="match status" value="1"/>
</dbReference>
<comment type="catalytic activity">
    <reaction evidence="11">
        <text>ATP + H2O = ADP + phosphate + H(+)</text>
        <dbReference type="Rhea" id="RHEA:13065"/>
        <dbReference type="ChEBI" id="CHEBI:15377"/>
        <dbReference type="ChEBI" id="CHEBI:15378"/>
        <dbReference type="ChEBI" id="CHEBI:30616"/>
        <dbReference type="ChEBI" id="CHEBI:43474"/>
        <dbReference type="ChEBI" id="CHEBI:456216"/>
        <dbReference type="EC" id="3.6.4.12"/>
    </reaction>
    <physiologicalReaction direction="left-to-right" evidence="11">
        <dbReference type="Rhea" id="RHEA:13066"/>
    </physiologicalReaction>
</comment>
<evidence type="ECO:0000259" key="13">
    <source>
        <dbReference type="SMART" id="SM00382"/>
    </source>
</evidence>
<comment type="similarity">
    <text evidence="3">Belongs to the DNA2/NAM7 helicase family.</text>
</comment>
<dbReference type="EC" id="3.6.4.12" evidence="4"/>
<evidence type="ECO:0000256" key="11">
    <source>
        <dbReference type="ARBA" id="ARBA00048432"/>
    </source>
</evidence>
<dbReference type="InterPro" id="IPR041677">
    <property type="entry name" value="DNA2/NAM7_AAA_11"/>
</dbReference>
<dbReference type="GO" id="GO:0016787">
    <property type="term" value="F:hydrolase activity"/>
    <property type="evidence" value="ECO:0007669"/>
    <property type="project" value="UniProtKB-KW"/>
</dbReference>